<dbReference type="EMBL" id="MU276561">
    <property type="protein sequence ID" value="KAI0038211.1"/>
    <property type="molecule type" value="Genomic_DNA"/>
</dbReference>
<reference evidence="1" key="1">
    <citation type="submission" date="2021-02" db="EMBL/GenBank/DDBJ databases">
        <authorList>
            <consortium name="DOE Joint Genome Institute"/>
            <person name="Ahrendt S."/>
            <person name="Looney B.P."/>
            <person name="Miyauchi S."/>
            <person name="Morin E."/>
            <person name="Drula E."/>
            <person name="Courty P.E."/>
            <person name="Chicoki N."/>
            <person name="Fauchery L."/>
            <person name="Kohler A."/>
            <person name="Kuo A."/>
            <person name="Labutti K."/>
            <person name="Pangilinan J."/>
            <person name="Lipzen A."/>
            <person name="Riley R."/>
            <person name="Andreopoulos W."/>
            <person name="He G."/>
            <person name="Johnson J."/>
            <person name="Barry K.W."/>
            <person name="Grigoriev I.V."/>
            <person name="Nagy L."/>
            <person name="Hibbett D."/>
            <person name="Henrissat B."/>
            <person name="Matheny P.B."/>
            <person name="Labbe J."/>
            <person name="Martin F."/>
        </authorList>
    </citation>
    <scope>NUCLEOTIDE SEQUENCE</scope>
    <source>
        <strain evidence="1">FP105234-sp</strain>
    </source>
</reference>
<gene>
    <name evidence="1" type="ORF">FA95DRAFT_1613554</name>
</gene>
<evidence type="ECO:0000313" key="1">
    <source>
        <dbReference type="EMBL" id="KAI0038211.1"/>
    </source>
</evidence>
<accession>A0ACB8R3K8</accession>
<name>A0ACB8R3K8_9AGAM</name>
<dbReference type="Proteomes" id="UP000814033">
    <property type="component" value="Unassembled WGS sequence"/>
</dbReference>
<proteinExistence type="predicted"/>
<reference evidence="1" key="2">
    <citation type="journal article" date="2022" name="New Phytol.">
        <title>Evolutionary transition to the ectomycorrhizal habit in the genomes of a hyperdiverse lineage of mushroom-forming fungi.</title>
        <authorList>
            <person name="Looney B."/>
            <person name="Miyauchi S."/>
            <person name="Morin E."/>
            <person name="Drula E."/>
            <person name="Courty P.E."/>
            <person name="Kohler A."/>
            <person name="Kuo A."/>
            <person name="LaButti K."/>
            <person name="Pangilinan J."/>
            <person name="Lipzen A."/>
            <person name="Riley R."/>
            <person name="Andreopoulos W."/>
            <person name="He G."/>
            <person name="Johnson J."/>
            <person name="Nolan M."/>
            <person name="Tritt A."/>
            <person name="Barry K.W."/>
            <person name="Grigoriev I.V."/>
            <person name="Nagy L.G."/>
            <person name="Hibbett D."/>
            <person name="Henrissat B."/>
            <person name="Matheny P.B."/>
            <person name="Labbe J."/>
            <person name="Martin F.M."/>
        </authorList>
    </citation>
    <scope>NUCLEOTIDE SEQUENCE</scope>
    <source>
        <strain evidence="1">FP105234-sp</strain>
    </source>
</reference>
<protein>
    <submittedName>
        <fullName evidence="1">Uncharacterized protein</fullName>
    </submittedName>
</protein>
<keyword evidence="2" id="KW-1185">Reference proteome</keyword>
<organism evidence="1 2">
    <name type="scientific">Auriscalpium vulgare</name>
    <dbReference type="NCBI Taxonomy" id="40419"/>
    <lineage>
        <taxon>Eukaryota</taxon>
        <taxon>Fungi</taxon>
        <taxon>Dikarya</taxon>
        <taxon>Basidiomycota</taxon>
        <taxon>Agaricomycotina</taxon>
        <taxon>Agaricomycetes</taxon>
        <taxon>Russulales</taxon>
        <taxon>Auriscalpiaceae</taxon>
        <taxon>Auriscalpium</taxon>
    </lineage>
</organism>
<sequence length="208" mass="22143">MRLSAPPHPVDTSSGKVDPYLRSYTAPAPPSLTGRTSALPGSAAFDSNSTPRSGSSPTLNSPRTFPAQLQYLAGEPEHGASTPNPSKPTARPCKRPGRTSRTRLNSSAAIRTTTTRSFTFSGAHEDTSDYATEHDTDAEDGVVDCSGTRARSAPTERGWRSVGDGAEYSIENSAEQPSRRQTALKAGKSILEQIGSPDHNGWMRKNGE</sequence>
<evidence type="ECO:0000313" key="2">
    <source>
        <dbReference type="Proteomes" id="UP000814033"/>
    </source>
</evidence>
<comment type="caution">
    <text evidence="1">The sequence shown here is derived from an EMBL/GenBank/DDBJ whole genome shotgun (WGS) entry which is preliminary data.</text>
</comment>